<feature type="signal peptide" evidence="1">
    <location>
        <begin position="1"/>
        <end position="21"/>
    </location>
</feature>
<gene>
    <name evidence="3" type="ORF">ACGRVM_06820</name>
</gene>
<evidence type="ECO:0000256" key="1">
    <source>
        <dbReference type="SAM" id="SignalP"/>
    </source>
</evidence>
<evidence type="ECO:0000313" key="4">
    <source>
        <dbReference type="Proteomes" id="UP001607157"/>
    </source>
</evidence>
<feature type="domain" description="LysM" evidence="2">
    <location>
        <begin position="27"/>
        <end position="79"/>
    </location>
</feature>
<dbReference type="Gene3D" id="3.10.350.10">
    <property type="entry name" value="LysM domain"/>
    <property type="match status" value="1"/>
</dbReference>
<dbReference type="RefSeq" id="WP_377172780.1">
    <property type="nucleotide sequence ID" value="NZ_JBHTJC010000005.1"/>
</dbReference>
<dbReference type="CDD" id="cd00118">
    <property type="entry name" value="LysM"/>
    <property type="match status" value="1"/>
</dbReference>
<keyword evidence="4" id="KW-1185">Reference proteome</keyword>
<reference evidence="3 4" key="1">
    <citation type="submission" date="2024-10" db="EMBL/GenBank/DDBJ databases">
        <authorList>
            <person name="Yang X.-N."/>
        </authorList>
    </citation>
    <scope>NUCLEOTIDE SEQUENCE [LARGE SCALE GENOMIC DNA]</scope>
    <source>
        <strain evidence="3 4">CAU 1059</strain>
    </source>
</reference>
<dbReference type="SUPFAM" id="SSF53850">
    <property type="entry name" value="Periplasmic binding protein-like II"/>
    <property type="match status" value="1"/>
</dbReference>
<comment type="caution">
    <text evidence="3">The sequence shown here is derived from an EMBL/GenBank/DDBJ whole genome shotgun (WGS) entry which is preliminary data.</text>
</comment>
<dbReference type="EMBL" id="JBIHMM010000001">
    <property type="protein sequence ID" value="MFH0253597.1"/>
    <property type="molecule type" value="Genomic_DNA"/>
</dbReference>
<protein>
    <submittedName>
        <fullName evidence="3">ABC transporter substrate-binding protein</fullName>
    </submittedName>
</protein>
<sequence length="338" mass="35265">MSARGTVLALLAAWAAVPALAEGPCGATYRVQAGDTLESVAARHFGAGADWAPLYYANLAALPPTDGAAEIAAGTELYIPCPPGAAPASPKVLEPGEADITLVVADGHGPLADRTWPGGGMGTALLVSALAVAPDPLSHRMRWAEAGAGALDGAGDIRFPVIAPDCSAEGAREICDAWHFSDPVFELPMMLFAATGGALAQVGAEEIDGRRICRPEGAPVDDLDRAGRRWISEGRITLLRAPSAEACLEMVVEGAADAAGLDLYLGAARIAAMGLQGRVAPLEPPLSRETLRAAVPRGNWRGTTLIWRLNAGLERLRASGQRDDIVAQHMRRLAERLR</sequence>
<organism evidence="3 4">
    <name type="scientific">Roseovarius aquimarinus</name>
    <dbReference type="NCBI Taxonomy" id="1229156"/>
    <lineage>
        <taxon>Bacteria</taxon>
        <taxon>Pseudomonadati</taxon>
        <taxon>Pseudomonadota</taxon>
        <taxon>Alphaproteobacteria</taxon>
        <taxon>Rhodobacterales</taxon>
        <taxon>Roseobacteraceae</taxon>
        <taxon>Roseovarius</taxon>
    </lineage>
</organism>
<dbReference type="InterPro" id="IPR018392">
    <property type="entry name" value="LysM"/>
</dbReference>
<name>A0ABW7I600_9RHOB</name>
<dbReference type="Proteomes" id="UP001607157">
    <property type="component" value="Unassembled WGS sequence"/>
</dbReference>
<evidence type="ECO:0000259" key="2">
    <source>
        <dbReference type="PROSITE" id="PS51782"/>
    </source>
</evidence>
<dbReference type="Gene3D" id="3.40.190.10">
    <property type="entry name" value="Periplasmic binding protein-like II"/>
    <property type="match status" value="2"/>
</dbReference>
<keyword evidence="1" id="KW-0732">Signal</keyword>
<accession>A0ABW7I600</accession>
<evidence type="ECO:0000313" key="3">
    <source>
        <dbReference type="EMBL" id="MFH0253597.1"/>
    </source>
</evidence>
<dbReference type="InterPro" id="IPR036779">
    <property type="entry name" value="LysM_dom_sf"/>
</dbReference>
<proteinExistence type="predicted"/>
<feature type="chain" id="PRO_5047031583" evidence="1">
    <location>
        <begin position="22"/>
        <end position="338"/>
    </location>
</feature>
<dbReference type="PROSITE" id="PS51782">
    <property type="entry name" value="LYSM"/>
    <property type="match status" value="1"/>
</dbReference>